<reference evidence="2 4" key="1">
    <citation type="submission" date="2014-04" db="EMBL/GenBank/DDBJ databases">
        <authorList>
            <consortium name="DOE Joint Genome Institute"/>
            <person name="Kuo A."/>
            <person name="Zuccaro A."/>
            <person name="Kohler A."/>
            <person name="Nagy L.G."/>
            <person name="Floudas D."/>
            <person name="Copeland A."/>
            <person name="Barry K.W."/>
            <person name="Cichocki N."/>
            <person name="Veneault-Fourrey C."/>
            <person name="LaButti K."/>
            <person name="Lindquist E.A."/>
            <person name="Lipzen A."/>
            <person name="Lundell T."/>
            <person name="Morin E."/>
            <person name="Murat C."/>
            <person name="Sun H."/>
            <person name="Tunlid A."/>
            <person name="Henrissat B."/>
            <person name="Grigoriev I.V."/>
            <person name="Hibbett D.S."/>
            <person name="Martin F."/>
            <person name="Nordberg H.P."/>
            <person name="Cantor M.N."/>
            <person name="Hua S.X."/>
        </authorList>
    </citation>
    <scope>NUCLEOTIDE SEQUENCE [LARGE SCALE GENOMIC DNA]</scope>
    <source>
        <strain evidence="2 4">MAFF 305830</strain>
    </source>
</reference>
<dbReference type="HOGENOM" id="CLU_582862_0_0_1"/>
<proteinExistence type="predicted"/>
<evidence type="ECO:0000313" key="2">
    <source>
        <dbReference type="EMBL" id="KIM26879.1"/>
    </source>
</evidence>
<organism evidence="2 4">
    <name type="scientific">Serendipita vermifera MAFF 305830</name>
    <dbReference type="NCBI Taxonomy" id="933852"/>
    <lineage>
        <taxon>Eukaryota</taxon>
        <taxon>Fungi</taxon>
        <taxon>Dikarya</taxon>
        <taxon>Basidiomycota</taxon>
        <taxon>Agaricomycotina</taxon>
        <taxon>Agaricomycetes</taxon>
        <taxon>Sebacinales</taxon>
        <taxon>Serendipitaceae</taxon>
        <taxon>Serendipita</taxon>
    </lineage>
</organism>
<dbReference type="AlphaFoldDB" id="A0A0C3B3U2"/>
<sequence length="469" mass="51411">MCPTFPSQLPLPLLTIRLSTSSILDTVLVDARDNTPIFTIETNNNQTAIHRAAAAVPGGQHSISHVAAIHWPLLHQQKKDAMVLIDGVWMPSSAFLKKSLLGGGSRKFHLPGQSNPLKWKHVGAHWECTLCSHACTAHRAVATYEPAHTTSTARLSLYTQGVRRHDDHKLHEQYDNVDMDMLVYLILTSMLLTTPPHAWQELQGVAHVSEKPLKVHHHHHHHHHNLLHTLAPMMTTSSPSKSPRIDLLGDELPASPIRGSPSSTSSCYSSLPPSPLTPCMDLSPIHHDTFTPATSTNCPITSSVFRRNSNRMPGSPLVSSNSSTCSSNSPTTATPGTPTLPAGPRAITPYHLPPPTPSSSHASHHPSPLARNALHLETSHQNTTVVASPVVPYTTQMYNIQFAAAEEERPRHAPSRAASLQQQQQLPEIEIGPDDLPPAYSEIEWTVRVKQPPSRRNNQQLRLHIAPVV</sequence>
<accession>A0A0C3B3U2</accession>
<feature type="compositionally biased region" description="Low complexity" evidence="1">
    <location>
        <begin position="255"/>
        <end position="270"/>
    </location>
</feature>
<protein>
    <submittedName>
        <fullName evidence="2">Uncharacterized protein</fullName>
    </submittedName>
</protein>
<evidence type="ECO:0000256" key="1">
    <source>
        <dbReference type="SAM" id="MobiDB-lite"/>
    </source>
</evidence>
<feature type="region of interest" description="Disordered" evidence="1">
    <location>
        <begin position="304"/>
        <end position="367"/>
    </location>
</feature>
<keyword evidence="4" id="KW-1185">Reference proteome</keyword>
<dbReference type="EMBL" id="KN824302">
    <property type="protein sequence ID" value="KIM26879.1"/>
    <property type="molecule type" value="Genomic_DNA"/>
</dbReference>
<feature type="compositionally biased region" description="Low complexity" evidence="1">
    <location>
        <begin position="319"/>
        <end position="350"/>
    </location>
</feature>
<gene>
    <name evidence="3" type="ORF">M408DRAFT_327404</name>
    <name evidence="2" type="ORF">M408DRAFT_330267</name>
</gene>
<dbReference type="Proteomes" id="UP000054097">
    <property type="component" value="Unassembled WGS sequence"/>
</dbReference>
<feature type="region of interest" description="Disordered" evidence="1">
    <location>
        <begin position="235"/>
        <end position="270"/>
    </location>
</feature>
<evidence type="ECO:0000313" key="3">
    <source>
        <dbReference type="EMBL" id="KIM31114.1"/>
    </source>
</evidence>
<name>A0A0C3B3U2_SERVB</name>
<feature type="compositionally biased region" description="Low complexity" evidence="1">
    <location>
        <begin position="358"/>
        <end position="367"/>
    </location>
</feature>
<evidence type="ECO:0000313" key="4">
    <source>
        <dbReference type="Proteomes" id="UP000054097"/>
    </source>
</evidence>
<reference evidence="4" key="2">
    <citation type="submission" date="2015-01" db="EMBL/GenBank/DDBJ databases">
        <title>Evolutionary Origins and Diversification of the Mycorrhizal Mutualists.</title>
        <authorList>
            <consortium name="DOE Joint Genome Institute"/>
            <consortium name="Mycorrhizal Genomics Consortium"/>
            <person name="Kohler A."/>
            <person name="Kuo A."/>
            <person name="Nagy L.G."/>
            <person name="Floudas D."/>
            <person name="Copeland A."/>
            <person name="Barry K.W."/>
            <person name="Cichocki N."/>
            <person name="Veneault-Fourrey C."/>
            <person name="LaButti K."/>
            <person name="Lindquist E.A."/>
            <person name="Lipzen A."/>
            <person name="Lundell T."/>
            <person name="Morin E."/>
            <person name="Murat C."/>
            <person name="Riley R."/>
            <person name="Ohm R."/>
            <person name="Sun H."/>
            <person name="Tunlid A."/>
            <person name="Henrissat B."/>
            <person name="Grigoriev I.V."/>
            <person name="Hibbett D.S."/>
            <person name="Martin F."/>
        </authorList>
    </citation>
    <scope>NUCLEOTIDE SEQUENCE [LARGE SCALE GENOMIC DNA]</scope>
    <source>
        <strain evidence="3 4">MAFF 305830</strain>
    </source>
</reference>
<dbReference type="EMBL" id="KN824282">
    <property type="protein sequence ID" value="KIM31114.1"/>
    <property type="molecule type" value="Genomic_DNA"/>
</dbReference>
<reference evidence="2" key="3">
    <citation type="submission" date="2015-02" db="EMBL/GenBank/DDBJ databases">
        <title>Evolutionary Origins and Diversification of the Mycorrhizal Mutualists.</title>
        <authorList>
            <consortium name="DOE Joint Genome Institute"/>
            <consortium name="Mycorrhizal Genomics Consortium"/>
            <person name="Kohler A."/>
            <person name="Kuo A."/>
            <person name="Nagy L.G."/>
            <person name="Floudas D."/>
            <person name="Copeland A."/>
            <person name="Barry K.W."/>
            <person name="Cichocki N."/>
            <person name="Veneault-Fourrey C."/>
            <person name="LaButti K."/>
            <person name="Lindquist E.A."/>
            <person name="Lipzen A."/>
            <person name="Lundell T."/>
            <person name="Morin E."/>
            <person name="Murat C."/>
            <person name="Riley R."/>
            <person name="Ohm R."/>
            <person name="Sun H."/>
            <person name="Tunlid A."/>
            <person name="Henrissat B."/>
            <person name="Grigoriev I.V."/>
            <person name="Hibbett D.S."/>
            <person name="Martin F."/>
        </authorList>
    </citation>
    <scope>NUCLEOTIDE SEQUENCE</scope>
    <source>
        <strain evidence="2 4">MAFF 305830</strain>
    </source>
</reference>
<dbReference type="OrthoDB" id="3270497at2759"/>